<dbReference type="AlphaFoldDB" id="A0A5C0SMH3"/>
<dbReference type="Proteomes" id="UP000322631">
    <property type="component" value="Chromosome"/>
</dbReference>
<accession>A0A5C0SMH3</accession>
<evidence type="ECO:0000313" key="2">
    <source>
        <dbReference type="EMBL" id="QEK14358.1"/>
    </source>
</evidence>
<keyword evidence="3" id="KW-1185">Reference proteome</keyword>
<sequence>MIVRVEREREMGMWGLLLALVSGFIPYIGAILSIVGFILVLMALHCIGDKFNDGRPFRNYLIGAVFNVVGLIVLVIFVLGAVGLTSLHESSTFHGEGVQMVTPGENAEFIENGDEASLGLILLGAFTMLVFIALGAYFKSRAWAVMYEITGVKEFNDASTWMKWGAVTLIVIVGAILLLIGRIMAILAFSKMPKEIETGQAEGPVLVAY</sequence>
<feature type="transmembrane region" description="Helical" evidence="1">
    <location>
        <begin position="12"/>
        <end position="40"/>
    </location>
</feature>
<dbReference type="Pfam" id="PF06195">
    <property type="entry name" value="DUF996"/>
    <property type="match status" value="1"/>
</dbReference>
<keyword evidence="1" id="KW-0472">Membrane</keyword>
<protein>
    <submittedName>
        <fullName evidence="2">DUF996 domain-containing protein</fullName>
    </submittedName>
</protein>
<dbReference type="KEGG" id="them:FPV09_03680"/>
<dbReference type="GeneID" id="41608925"/>
<proteinExistence type="predicted"/>
<dbReference type="InterPro" id="IPR010397">
    <property type="entry name" value="DUF996"/>
</dbReference>
<evidence type="ECO:0000313" key="3">
    <source>
        <dbReference type="Proteomes" id="UP000322631"/>
    </source>
</evidence>
<name>A0A5C0SMH3_9EURY</name>
<feature type="transmembrane region" description="Helical" evidence="1">
    <location>
        <begin position="118"/>
        <end position="138"/>
    </location>
</feature>
<keyword evidence="1" id="KW-1133">Transmembrane helix</keyword>
<dbReference type="RefSeq" id="WP_148882419.1">
    <property type="nucleotide sequence ID" value="NZ_CP041932.1"/>
</dbReference>
<dbReference type="EMBL" id="CP041932">
    <property type="protein sequence ID" value="QEK14358.1"/>
    <property type="molecule type" value="Genomic_DNA"/>
</dbReference>
<reference evidence="2 3" key="1">
    <citation type="submission" date="2019-07" db="EMBL/GenBank/DDBJ databases">
        <title>Complete genome of Thermococcus acidophilus.</title>
        <authorList>
            <person name="Li X."/>
        </authorList>
    </citation>
    <scope>NUCLEOTIDE SEQUENCE [LARGE SCALE GENOMIC DNA]</scope>
    <source>
        <strain evidence="2 3">SY113</strain>
    </source>
</reference>
<organism evidence="2 3">
    <name type="scientific">Thermococcus aciditolerans</name>
    <dbReference type="NCBI Taxonomy" id="2598455"/>
    <lineage>
        <taxon>Archaea</taxon>
        <taxon>Methanobacteriati</taxon>
        <taxon>Methanobacteriota</taxon>
        <taxon>Thermococci</taxon>
        <taxon>Thermococcales</taxon>
        <taxon>Thermococcaceae</taxon>
        <taxon>Thermococcus</taxon>
    </lineage>
</organism>
<feature type="transmembrane region" description="Helical" evidence="1">
    <location>
        <begin position="164"/>
        <end position="189"/>
    </location>
</feature>
<evidence type="ECO:0000256" key="1">
    <source>
        <dbReference type="SAM" id="Phobius"/>
    </source>
</evidence>
<keyword evidence="1" id="KW-0812">Transmembrane</keyword>
<feature type="transmembrane region" description="Helical" evidence="1">
    <location>
        <begin position="60"/>
        <end position="84"/>
    </location>
</feature>
<gene>
    <name evidence="2" type="ORF">FPV09_03680</name>
</gene>